<dbReference type="Proteomes" id="UP001054252">
    <property type="component" value="Unassembled WGS sequence"/>
</dbReference>
<comment type="similarity">
    <text evidence="1">Belongs to the carotenoid oxygenase family.</text>
</comment>
<evidence type="ECO:0000256" key="3">
    <source>
        <dbReference type="ARBA" id="ARBA00022964"/>
    </source>
</evidence>
<dbReference type="EMBL" id="BPVZ01000002">
    <property type="protein sequence ID" value="GKU88475.1"/>
    <property type="molecule type" value="Genomic_DNA"/>
</dbReference>
<keyword evidence="2 5" id="KW-0479">Metal-binding</keyword>
<keyword evidence="3" id="KW-0560">Oxidoreductase</keyword>
<dbReference type="GO" id="GO:0016121">
    <property type="term" value="P:carotene catabolic process"/>
    <property type="evidence" value="ECO:0007669"/>
    <property type="project" value="TreeGrafter"/>
</dbReference>
<evidence type="ECO:0000256" key="5">
    <source>
        <dbReference type="PIRSR" id="PIRSR604294-1"/>
    </source>
</evidence>
<feature type="binding site" evidence="5">
    <location>
        <position position="603"/>
    </location>
    <ligand>
        <name>Fe cation</name>
        <dbReference type="ChEBI" id="CHEBI:24875"/>
        <note>catalytic</note>
    </ligand>
</feature>
<comment type="cofactor">
    <cofactor evidence="5">
        <name>Fe(2+)</name>
        <dbReference type="ChEBI" id="CHEBI:29033"/>
    </cofactor>
    <text evidence="5">Binds 1 Fe(2+) ion per subunit.</text>
</comment>
<evidence type="ECO:0000313" key="7">
    <source>
        <dbReference type="Proteomes" id="UP001054252"/>
    </source>
</evidence>
<proteinExistence type="inferred from homology"/>
<feature type="binding site" evidence="5">
    <location>
        <position position="394"/>
    </location>
    <ligand>
        <name>Fe cation</name>
        <dbReference type="ChEBI" id="CHEBI:24875"/>
        <note>catalytic</note>
    </ligand>
</feature>
<keyword evidence="3" id="KW-0223">Dioxygenase</keyword>
<evidence type="ECO:0000256" key="2">
    <source>
        <dbReference type="ARBA" id="ARBA00022723"/>
    </source>
</evidence>
<evidence type="ECO:0000256" key="4">
    <source>
        <dbReference type="ARBA" id="ARBA00023004"/>
    </source>
</evidence>
<keyword evidence="4 5" id="KW-0408">Iron</keyword>
<dbReference type="AlphaFoldDB" id="A0AAV5HP40"/>
<comment type="caution">
    <text evidence="6">The sequence shown here is derived from an EMBL/GenBank/DDBJ whole genome shotgun (WGS) entry which is preliminary data.</text>
</comment>
<dbReference type="PANTHER" id="PTHR10543:SF37">
    <property type="entry name" value="CAROTENOID CLEAVAGE DIOXYGENASE 7, CHLOROPLASTIC"/>
    <property type="match status" value="1"/>
</dbReference>
<gene>
    <name evidence="6" type="ORF">SLEP1_g2736</name>
</gene>
<accession>A0AAV5HP40</accession>
<evidence type="ECO:0000256" key="1">
    <source>
        <dbReference type="ARBA" id="ARBA00006787"/>
    </source>
</evidence>
<evidence type="ECO:0000313" key="6">
    <source>
        <dbReference type="EMBL" id="GKU88475.1"/>
    </source>
</evidence>
<organism evidence="6 7">
    <name type="scientific">Rubroshorea leprosula</name>
    <dbReference type="NCBI Taxonomy" id="152421"/>
    <lineage>
        <taxon>Eukaryota</taxon>
        <taxon>Viridiplantae</taxon>
        <taxon>Streptophyta</taxon>
        <taxon>Embryophyta</taxon>
        <taxon>Tracheophyta</taxon>
        <taxon>Spermatophyta</taxon>
        <taxon>Magnoliopsida</taxon>
        <taxon>eudicotyledons</taxon>
        <taxon>Gunneridae</taxon>
        <taxon>Pentapetalae</taxon>
        <taxon>rosids</taxon>
        <taxon>malvids</taxon>
        <taxon>Malvales</taxon>
        <taxon>Dipterocarpaceae</taxon>
        <taxon>Rubroshorea</taxon>
    </lineage>
</organism>
<dbReference type="GO" id="GO:0009570">
    <property type="term" value="C:chloroplast stroma"/>
    <property type="evidence" value="ECO:0007669"/>
    <property type="project" value="TreeGrafter"/>
</dbReference>
<keyword evidence="7" id="KW-1185">Reference proteome</keyword>
<dbReference type="Pfam" id="PF03055">
    <property type="entry name" value="RPE65"/>
    <property type="match status" value="1"/>
</dbReference>
<protein>
    <recommendedName>
        <fullName evidence="8">Carotenoid cleavage dioxygenase 7</fullName>
    </recommendedName>
</protein>
<dbReference type="InterPro" id="IPR004294">
    <property type="entry name" value="Carotenoid_Oase"/>
</dbReference>
<dbReference type="GO" id="GO:0045549">
    <property type="term" value="F:9-cis-epoxycarotenoid dioxygenase activity"/>
    <property type="evidence" value="ECO:0007669"/>
    <property type="project" value="TreeGrafter"/>
</dbReference>
<feature type="binding site" evidence="5">
    <location>
        <position position="315"/>
    </location>
    <ligand>
        <name>Fe cation</name>
        <dbReference type="ChEBI" id="CHEBI:24875"/>
        <note>catalytic</note>
    </ligand>
</feature>
<dbReference type="GO" id="GO:0046872">
    <property type="term" value="F:metal ion binding"/>
    <property type="evidence" value="ECO:0007669"/>
    <property type="project" value="UniProtKB-KW"/>
</dbReference>
<sequence length="831" mass="92959">MQTKPCHITPTRFHTPVTLTPAVHRLPLPPLKPPRAISISAPPDNTLSNLTLDTVDDSVTAFWDYQFLFMSQRSETAGPITLRLVDGAIPLDFPSGTYYLIGPGLFSDDHGSTVHPLDGHGYLRAFNIDGVNKEAKFMAKYVKTEAQVEEHDPITDKWHFTHRGPFSVLKGGKKLGNTKVMKNVANTTVLRWGGRLLCLWEGGDPYEIESGTLDTIGKFDVINGCHSLPGSKVGDIFDIAAGLLKPVLLGVFKMPPKRLLSHYKVDVERNRLVTMSCNAEDMLLPRSNFTFYEFDSEFKLLQKQEFNIPDHLMIHDWAVTDTHYILFGNRIKLDILGSMGAVCGLTPMISALSVNPSKKTSPIYLLPRFPDKSGGHGWDWRVPVEAPLQMWVLHVGNAFEVKDGHGNSEIQIQAAACSYQWFNFHKLFGYDWQSSKLDPSIMNVKDGENRLLPHLVQVSINLDGNGNCKKCSVEHLDQWSKASDFPLINPSFSGHRNSIIYAATSTGSRQALPHFPFDTVVKLNLSSNSVHTWSTGARRFIGEPTFVPKGNEEDDGYLLVVEYAVSVQRCYLVILDPKRFGEADALVARLEVPKHLNFPMGFHGFWAPTDEATVFGNPIDSGGDNRRKCRASKFLLLPPLFNPHLHLHSHLDRPPPALVLDSRSGPPLSPPQTLAPLPLSPCRRSTHPPLQSPQVLASDYSTLLQPLRPLPFLLGLAPGSLHPVLLRLCLVHLYPPQVPPQLLQCQVRLRHCLVHRHPLRPCLVLLHLQRVQAHPCLERHHLVQLRRLCSGQLLLLRLPVSSSLACLHPRGVRAHLYSGRLHPRRVLLPLY</sequence>
<evidence type="ECO:0008006" key="8">
    <source>
        <dbReference type="Google" id="ProtNLM"/>
    </source>
</evidence>
<name>A0AAV5HP40_9ROSI</name>
<dbReference type="PANTHER" id="PTHR10543">
    <property type="entry name" value="BETA-CAROTENE DIOXYGENASE"/>
    <property type="match status" value="1"/>
</dbReference>
<reference evidence="6 7" key="1">
    <citation type="journal article" date="2021" name="Commun. Biol.">
        <title>The genome of Shorea leprosula (Dipterocarpaceae) highlights the ecological relevance of drought in aseasonal tropical rainforests.</title>
        <authorList>
            <person name="Ng K.K.S."/>
            <person name="Kobayashi M.J."/>
            <person name="Fawcett J.A."/>
            <person name="Hatakeyama M."/>
            <person name="Paape T."/>
            <person name="Ng C.H."/>
            <person name="Ang C.C."/>
            <person name="Tnah L.H."/>
            <person name="Lee C.T."/>
            <person name="Nishiyama T."/>
            <person name="Sese J."/>
            <person name="O'Brien M.J."/>
            <person name="Copetti D."/>
            <person name="Mohd Noor M.I."/>
            <person name="Ong R.C."/>
            <person name="Putra M."/>
            <person name="Sireger I.Z."/>
            <person name="Indrioko S."/>
            <person name="Kosugi Y."/>
            <person name="Izuno A."/>
            <person name="Isagi Y."/>
            <person name="Lee S.L."/>
            <person name="Shimizu K.K."/>
        </authorList>
    </citation>
    <scope>NUCLEOTIDE SEQUENCE [LARGE SCALE GENOMIC DNA]</scope>
    <source>
        <strain evidence="6">214</strain>
    </source>
</reference>